<dbReference type="InterPro" id="IPR005269">
    <property type="entry name" value="LOG"/>
</dbReference>
<dbReference type="Pfam" id="PF03641">
    <property type="entry name" value="Lysine_decarbox"/>
    <property type="match status" value="1"/>
</dbReference>
<dbReference type="AlphaFoldDB" id="A0A7T6AQ25"/>
<evidence type="ECO:0000313" key="3">
    <source>
        <dbReference type="EMBL" id="QQG65030.1"/>
    </source>
</evidence>
<keyword evidence="2" id="KW-0378">Hydrolase</keyword>
<dbReference type="RefSeq" id="WP_199263846.1">
    <property type="nucleotide sequence ID" value="NZ_CP054140.1"/>
</dbReference>
<proteinExistence type="inferred from homology"/>
<dbReference type="SUPFAM" id="SSF102405">
    <property type="entry name" value="MCP/YpsA-like"/>
    <property type="match status" value="1"/>
</dbReference>
<dbReference type="Proteomes" id="UP000596092">
    <property type="component" value="Chromosome"/>
</dbReference>
<dbReference type="Gene3D" id="3.40.50.450">
    <property type="match status" value="1"/>
</dbReference>
<accession>A0A7T6AQ25</accession>
<dbReference type="EMBL" id="CP054140">
    <property type="protein sequence ID" value="QQG65030.1"/>
    <property type="molecule type" value="Genomic_DNA"/>
</dbReference>
<protein>
    <recommendedName>
        <fullName evidence="2">Cytokinin riboside 5'-monophosphate phosphoribohydrolase</fullName>
        <ecNumber evidence="2">3.2.2.n1</ecNumber>
    </recommendedName>
</protein>
<evidence type="ECO:0000313" key="4">
    <source>
        <dbReference type="Proteomes" id="UP000596092"/>
    </source>
</evidence>
<dbReference type="GO" id="GO:0009691">
    <property type="term" value="P:cytokinin biosynthetic process"/>
    <property type="evidence" value="ECO:0007669"/>
    <property type="project" value="UniProtKB-UniRule"/>
</dbReference>
<organism evidence="3 4">
    <name type="scientific">Desulfobulbus oligotrophicus</name>
    <dbReference type="NCBI Taxonomy" id="1909699"/>
    <lineage>
        <taxon>Bacteria</taxon>
        <taxon>Pseudomonadati</taxon>
        <taxon>Thermodesulfobacteriota</taxon>
        <taxon>Desulfobulbia</taxon>
        <taxon>Desulfobulbales</taxon>
        <taxon>Desulfobulbaceae</taxon>
        <taxon>Desulfobulbus</taxon>
    </lineage>
</organism>
<dbReference type="InterPro" id="IPR052341">
    <property type="entry name" value="LOG_family_nucleotidases"/>
</dbReference>
<comment type="similarity">
    <text evidence="2">Belongs to the LOG family.</text>
</comment>
<dbReference type="GO" id="GO:0008714">
    <property type="term" value="F:AMP nucleosidase activity"/>
    <property type="evidence" value="ECO:0007669"/>
    <property type="project" value="UniProtKB-EC"/>
</dbReference>
<keyword evidence="4" id="KW-1185">Reference proteome</keyword>
<gene>
    <name evidence="3" type="ORF">HP555_03690</name>
</gene>
<dbReference type="EC" id="3.2.2.n1" evidence="2"/>
<reference evidence="3 4" key="1">
    <citation type="submission" date="2020-05" db="EMBL/GenBank/DDBJ databases">
        <title>Complete genome of Desulfobulbus oligotrophicus.</title>
        <authorList>
            <person name="Podar M."/>
        </authorList>
    </citation>
    <scope>NUCLEOTIDE SEQUENCE [LARGE SCALE GENOMIC DNA]</scope>
    <source>
        <strain evidence="3 4">Prop6</strain>
    </source>
</reference>
<keyword evidence="2" id="KW-0203">Cytokinin biosynthesis</keyword>
<evidence type="ECO:0000256" key="2">
    <source>
        <dbReference type="RuleBase" id="RU363015"/>
    </source>
</evidence>
<dbReference type="InterPro" id="IPR031100">
    <property type="entry name" value="LOG_fam"/>
</dbReference>
<dbReference type="NCBIfam" id="TIGR00730">
    <property type="entry name" value="Rossman fold protein, TIGR00730 family"/>
    <property type="match status" value="1"/>
</dbReference>
<dbReference type="PANTHER" id="PTHR43393">
    <property type="entry name" value="CYTOKININ RIBOSIDE 5'-MONOPHOSPHATE PHOSPHORIBOHYDROLASE"/>
    <property type="match status" value="1"/>
</dbReference>
<comment type="catalytic activity">
    <reaction evidence="1">
        <text>AMP + H2O = D-ribose 5-phosphate + adenine</text>
        <dbReference type="Rhea" id="RHEA:20129"/>
        <dbReference type="ChEBI" id="CHEBI:15377"/>
        <dbReference type="ChEBI" id="CHEBI:16708"/>
        <dbReference type="ChEBI" id="CHEBI:78346"/>
        <dbReference type="ChEBI" id="CHEBI:456215"/>
        <dbReference type="EC" id="3.2.2.4"/>
    </reaction>
</comment>
<sequence>MDDLKTSEVWRIFRIQAELIDGIETLGDLGPAVSVFGGARFSKDSPYYEAARRTAELLVRQNLAVLTGGGPGIMEAASRGCFEAGGTSVGLNIILPREQHPNQYQSRSLTFRYFFIRKLMFVRHSMGYIIFPGGFGTMDELFESLTLVQTGKIRRFPIILFGNGYWQGLVEWLRTEMLAHKAIDSDDLELLHVVDTPEAATDIITCYIEQCRQFEGEERRRTDR</sequence>
<dbReference type="PANTHER" id="PTHR43393:SF2">
    <property type="entry name" value="CYTOKININ RIBOSIDE 5'-MONOPHOSPHATE PHOSPHORIBOHYDROLASE"/>
    <property type="match status" value="1"/>
</dbReference>
<evidence type="ECO:0000256" key="1">
    <source>
        <dbReference type="ARBA" id="ARBA00000274"/>
    </source>
</evidence>
<dbReference type="KEGG" id="dog:HP555_03690"/>
<dbReference type="GO" id="GO:0005829">
    <property type="term" value="C:cytosol"/>
    <property type="evidence" value="ECO:0007669"/>
    <property type="project" value="TreeGrafter"/>
</dbReference>
<name>A0A7T6AQ25_9BACT</name>